<accession>U3KPL9</accession>
<feature type="coiled-coil region" evidence="2">
    <location>
        <begin position="216"/>
        <end position="243"/>
    </location>
</feature>
<dbReference type="Pfam" id="PF04803">
    <property type="entry name" value="Cor1"/>
    <property type="match status" value="1"/>
</dbReference>
<dbReference type="Ensembl" id="ENSOCUT00000034130.2">
    <property type="protein sequence ID" value="ENSOCUP00000027179.2"/>
    <property type="gene ID" value="ENSOCUG00000029382.2"/>
</dbReference>
<keyword evidence="6" id="KW-1185">Reference proteome</keyword>
<reference evidence="5" key="3">
    <citation type="submission" date="2025-09" db="UniProtKB">
        <authorList>
            <consortium name="Ensembl"/>
        </authorList>
    </citation>
    <scope>IDENTIFICATION</scope>
    <source>
        <strain evidence="5">Thorbecke</strain>
    </source>
</reference>
<protein>
    <recommendedName>
        <fullName evidence="4">XLR/SYCP3/FAM9 domain-containing protein</fullName>
    </recommendedName>
</protein>
<dbReference type="GeneTree" id="ENSGT00390000000062"/>
<feature type="region of interest" description="Disordered" evidence="3">
    <location>
        <begin position="1"/>
        <end position="55"/>
    </location>
</feature>
<dbReference type="STRING" id="9986.ENSOCUP00000027179"/>
<dbReference type="eggNOG" id="ENOG502R883">
    <property type="taxonomic scope" value="Eukaryota"/>
</dbReference>
<evidence type="ECO:0000256" key="2">
    <source>
        <dbReference type="SAM" id="Coils"/>
    </source>
</evidence>
<dbReference type="PANTHER" id="PTHR19368">
    <property type="entry name" value="XLR/SCP3/FAM9"/>
    <property type="match status" value="1"/>
</dbReference>
<name>U3KPL9_RABIT</name>
<dbReference type="PANTHER" id="PTHR19368:SF15">
    <property type="entry name" value="XLR_SYCP3_FAM9 DOMAIN-CONTAINING PROTEIN"/>
    <property type="match status" value="1"/>
</dbReference>
<dbReference type="AlphaFoldDB" id="U3KPL9"/>
<dbReference type="GO" id="GO:0000795">
    <property type="term" value="C:synaptonemal complex"/>
    <property type="evidence" value="ECO:0007669"/>
    <property type="project" value="TreeGrafter"/>
</dbReference>
<dbReference type="InParanoid" id="U3KPL9"/>
<dbReference type="PaxDb" id="9986-ENSOCUP00000027179"/>
<reference evidence="5 6" key="1">
    <citation type="journal article" date="2011" name="Nature">
        <title>A high-resolution map of human evolutionary constraint using 29 mammals.</title>
        <authorList>
            <person name="Lindblad-Toh K."/>
            <person name="Garber M."/>
            <person name="Zuk O."/>
            <person name="Lin M.F."/>
            <person name="Parker B.J."/>
            <person name="Washietl S."/>
            <person name="Kheradpour P."/>
            <person name="Ernst J."/>
            <person name="Jordan G."/>
            <person name="Mauceli E."/>
            <person name="Ward L.D."/>
            <person name="Lowe C.B."/>
            <person name="Holloway A.K."/>
            <person name="Clamp M."/>
            <person name="Gnerre S."/>
            <person name="Alfoldi J."/>
            <person name="Beal K."/>
            <person name="Chang J."/>
            <person name="Clawson H."/>
            <person name="Cuff J."/>
            <person name="Di Palma F."/>
            <person name="Fitzgerald S."/>
            <person name="Flicek P."/>
            <person name="Guttman M."/>
            <person name="Hubisz M.J."/>
            <person name="Jaffe D.B."/>
            <person name="Jungreis I."/>
            <person name="Kent W.J."/>
            <person name="Kostka D."/>
            <person name="Lara M."/>
            <person name="Martins A.L."/>
            <person name="Massingham T."/>
            <person name="Moltke I."/>
            <person name="Raney B.J."/>
            <person name="Rasmussen M.D."/>
            <person name="Robinson J."/>
            <person name="Stark A."/>
            <person name="Vilella A.J."/>
            <person name="Wen J."/>
            <person name="Xie X."/>
            <person name="Zody M.C."/>
            <person name="Baldwin J."/>
            <person name="Bloom T."/>
            <person name="Chin C.W."/>
            <person name="Heiman D."/>
            <person name="Nicol R."/>
            <person name="Nusbaum C."/>
            <person name="Young S."/>
            <person name="Wilkinson J."/>
            <person name="Worley K.C."/>
            <person name="Kovar C.L."/>
            <person name="Muzny D.M."/>
            <person name="Gibbs R.A."/>
            <person name="Cree A."/>
            <person name="Dihn H.H."/>
            <person name="Fowler G."/>
            <person name="Jhangiani S."/>
            <person name="Joshi V."/>
            <person name="Lee S."/>
            <person name="Lewis L.R."/>
            <person name="Nazareth L.V."/>
            <person name="Okwuonu G."/>
            <person name="Santibanez J."/>
            <person name="Warren W.C."/>
            <person name="Mardis E.R."/>
            <person name="Weinstock G.M."/>
            <person name="Wilson R.K."/>
            <person name="Delehaunty K."/>
            <person name="Dooling D."/>
            <person name="Fronik C."/>
            <person name="Fulton L."/>
            <person name="Fulton B."/>
            <person name="Graves T."/>
            <person name="Minx P."/>
            <person name="Sodergren E."/>
            <person name="Birney E."/>
            <person name="Margulies E.H."/>
            <person name="Herrero J."/>
            <person name="Green E.D."/>
            <person name="Haussler D."/>
            <person name="Siepel A."/>
            <person name="Goldman N."/>
            <person name="Pollard K.S."/>
            <person name="Pedersen J.S."/>
            <person name="Lander E.S."/>
            <person name="Kellis M."/>
        </authorList>
    </citation>
    <scope>NUCLEOTIDE SEQUENCE [LARGE SCALE GENOMIC DNA]</scope>
    <source>
        <strain evidence="6">Thorbecke</strain>
    </source>
</reference>
<dbReference type="Proteomes" id="UP000001811">
    <property type="component" value="Unplaced"/>
</dbReference>
<evidence type="ECO:0000313" key="6">
    <source>
        <dbReference type="Proteomes" id="UP000001811"/>
    </source>
</evidence>
<evidence type="ECO:0000256" key="1">
    <source>
        <dbReference type="ARBA" id="ARBA00010283"/>
    </source>
</evidence>
<dbReference type="Bgee" id="ENSOCUG00000029382">
    <property type="expression patterns" value="Expressed in testis"/>
</dbReference>
<reference evidence="5" key="2">
    <citation type="submission" date="2025-08" db="UniProtKB">
        <authorList>
            <consortium name="Ensembl"/>
        </authorList>
    </citation>
    <scope>IDENTIFICATION</scope>
    <source>
        <strain evidence="5">Thorbecke</strain>
    </source>
</reference>
<evidence type="ECO:0000313" key="5">
    <source>
        <dbReference type="Ensembl" id="ENSOCUP00000027179.2"/>
    </source>
</evidence>
<proteinExistence type="inferred from homology"/>
<dbReference type="HOGENOM" id="CLU_101820_2_0_1"/>
<organism evidence="5 6">
    <name type="scientific">Oryctolagus cuniculus</name>
    <name type="common">Rabbit</name>
    <dbReference type="NCBI Taxonomy" id="9986"/>
    <lineage>
        <taxon>Eukaryota</taxon>
        <taxon>Metazoa</taxon>
        <taxon>Chordata</taxon>
        <taxon>Craniata</taxon>
        <taxon>Vertebrata</taxon>
        <taxon>Euteleostomi</taxon>
        <taxon>Mammalia</taxon>
        <taxon>Eutheria</taxon>
        <taxon>Euarchontoglires</taxon>
        <taxon>Glires</taxon>
        <taxon>Lagomorpha</taxon>
        <taxon>Leporidae</taxon>
        <taxon>Oryctolagus</taxon>
    </lineage>
</organism>
<feature type="domain" description="XLR/SYCP3/FAM9" evidence="4">
    <location>
        <begin position="106"/>
        <end position="236"/>
    </location>
</feature>
<dbReference type="GO" id="GO:0007286">
    <property type="term" value="P:spermatid development"/>
    <property type="evidence" value="ECO:0007669"/>
    <property type="project" value="TreeGrafter"/>
</dbReference>
<evidence type="ECO:0000256" key="3">
    <source>
        <dbReference type="SAM" id="MobiDB-lite"/>
    </source>
</evidence>
<dbReference type="InterPro" id="IPR051443">
    <property type="entry name" value="XLR/SYCP3"/>
</dbReference>
<dbReference type="GO" id="GO:0051321">
    <property type="term" value="P:meiotic cell cycle"/>
    <property type="evidence" value="ECO:0007669"/>
    <property type="project" value="TreeGrafter"/>
</dbReference>
<keyword evidence="2" id="KW-0175">Coiled coil</keyword>
<dbReference type="SMR" id="U3KPL9"/>
<sequence length="260" mass="29654">MTRHPWHGPQLLSPAPMPLAREPSLARGSMQPAMAPESRKRFREASATRSKPSHLEAWNLRHQAGNPGIDPHGNSSASAGAAALEVEVGDDAQKVSRGRTADVQLALPAKRRRRTVNADNSPNATKEKFEQILKVQKEQWQNIRYSYSRQFLTFFEEWDTGVRKTAKQQERLTRMLHDHRRLFLQAKNVQMETLTTVKNLYEEFLKGINDLELSQQSLLTDEQKKLKNEIDILKNKIIAATEQQQELASIQQSLQAMLLL</sequence>
<feature type="compositionally biased region" description="Basic and acidic residues" evidence="3">
    <location>
        <begin position="37"/>
        <end position="46"/>
    </location>
</feature>
<evidence type="ECO:0000259" key="4">
    <source>
        <dbReference type="Pfam" id="PF04803"/>
    </source>
</evidence>
<comment type="similarity">
    <text evidence="1">Belongs to the XLR/SYCP3 family.</text>
</comment>
<dbReference type="InterPro" id="IPR006888">
    <property type="entry name" value="XLR/SYCP3/FAM9_dom"/>
</dbReference>